<evidence type="ECO:0008006" key="4">
    <source>
        <dbReference type="Google" id="ProtNLM"/>
    </source>
</evidence>
<evidence type="ECO:0000313" key="2">
    <source>
        <dbReference type="EMBL" id="TPP65553.1"/>
    </source>
</evidence>
<accession>A0A504YVV3</accession>
<proteinExistence type="predicted"/>
<evidence type="ECO:0000313" key="3">
    <source>
        <dbReference type="Proteomes" id="UP000316759"/>
    </source>
</evidence>
<protein>
    <recommendedName>
        <fullName evidence="4">Actin-related protein 3</fullName>
    </recommendedName>
</protein>
<evidence type="ECO:0000256" key="1">
    <source>
        <dbReference type="ARBA" id="ARBA00003520"/>
    </source>
</evidence>
<dbReference type="OrthoDB" id="5132116at2759"/>
<organism evidence="2 3">
    <name type="scientific">Fasciola gigantica</name>
    <name type="common">Giant liver fluke</name>
    <dbReference type="NCBI Taxonomy" id="46835"/>
    <lineage>
        <taxon>Eukaryota</taxon>
        <taxon>Metazoa</taxon>
        <taxon>Spiralia</taxon>
        <taxon>Lophotrochozoa</taxon>
        <taxon>Platyhelminthes</taxon>
        <taxon>Trematoda</taxon>
        <taxon>Digenea</taxon>
        <taxon>Plagiorchiida</taxon>
        <taxon>Echinostomata</taxon>
        <taxon>Echinostomatoidea</taxon>
        <taxon>Fasciolidae</taxon>
        <taxon>Fasciola</taxon>
    </lineage>
</organism>
<name>A0A504YVV3_FASGI</name>
<dbReference type="SUPFAM" id="SSF53067">
    <property type="entry name" value="Actin-like ATPase domain"/>
    <property type="match status" value="1"/>
</dbReference>
<sequence length="92" mass="10705">MFKHLARRLQRDIKQIVDNRLRITEEITGGRIKPTPIDVKIVTHPMQRYAVWFGGSLLADTDEFYSVCHTKKQYEEFGPGICRHNPVFGTMT</sequence>
<keyword evidence="3" id="KW-1185">Reference proteome</keyword>
<dbReference type="AlphaFoldDB" id="A0A504YVV3"/>
<comment type="caution">
    <text evidence="2">The sequence shown here is derived from an EMBL/GenBank/DDBJ whole genome shotgun (WGS) entry which is preliminary data.</text>
</comment>
<dbReference type="InterPro" id="IPR004000">
    <property type="entry name" value="Actin"/>
</dbReference>
<comment type="function">
    <text evidence="1">Actins are highly conserved proteins that are involved in various types of cell motility and are ubiquitously expressed in all eukaryotic cells.</text>
</comment>
<reference evidence="2 3" key="1">
    <citation type="submission" date="2019-04" db="EMBL/GenBank/DDBJ databases">
        <title>Annotation for the trematode Fasciola gigantica.</title>
        <authorList>
            <person name="Choi Y.-J."/>
        </authorList>
    </citation>
    <scope>NUCLEOTIDE SEQUENCE [LARGE SCALE GENOMIC DNA]</scope>
    <source>
        <strain evidence="2">Uganda_cow_1</strain>
    </source>
</reference>
<dbReference type="Proteomes" id="UP000316759">
    <property type="component" value="Unassembled WGS sequence"/>
</dbReference>
<dbReference type="EMBL" id="SUNJ01003014">
    <property type="protein sequence ID" value="TPP65553.1"/>
    <property type="molecule type" value="Genomic_DNA"/>
</dbReference>
<dbReference type="Pfam" id="PF00022">
    <property type="entry name" value="Actin"/>
    <property type="match status" value="1"/>
</dbReference>
<dbReference type="InterPro" id="IPR043129">
    <property type="entry name" value="ATPase_NBD"/>
</dbReference>
<gene>
    <name evidence="2" type="ORF">FGIG_06443</name>
</gene>
<dbReference type="Gene3D" id="3.30.420.40">
    <property type="match status" value="2"/>
</dbReference>
<dbReference type="STRING" id="46835.A0A504YVV3"/>